<gene>
    <name evidence="2" type="ordered locus">CAP2UW1_2690</name>
</gene>
<sequence precursor="true">MSHQAKYATAAGLLVLLSGCANMADSGSNVTASDPKKATRTGFLSDYAKMEKAPGGDGALCWRQPGLDLKAYNQVMISRMVVTLKDEQTKGVDPADLKALTDYFYKSLVTALKPQMEIVDKPGAGVVVLRIALTDLVPTSVGRSAMGTLIPYGFVAEAGSGVAAGGPAGSTPYLGQTGVEIQFLDGASEAILAECIDTQIGRKYAADVESGASGATSTWISGYMNSFQSWSYARNAFDKWSKQIAKRFAELRGISPQAK</sequence>
<dbReference type="OrthoDB" id="5565234at2"/>
<organism evidence="2">
    <name type="scientific">Accumulibacter regalis</name>
    <dbReference type="NCBI Taxonomy" id="522306"/>
    <lineage>
        <taxon>Bacteria</taxon>
        <taxon>Pseudomonadati</taxon>
        <taxon>Pseudomonadota</taxon>
        <taxon>Betaproteobacteria</taxon>
        <taxon>Candidatus Accumulibacter</taxon>
    </lineage>
</organism>
<keyword evidence="1" id="KW-0732">Signal</keyword>
<accession>C7RSS4</accession>
<dbReference type="AlphaFoldDB" id="C7RSS4"/>
<dbReference type="PROSITE" id="PS51257">
    <property type="entry name" value="PROKAR_LIPOPROTEIN"/>
    <property type="match status" value="1"/>
</dbReference>
<dbReference type="EMBL" id="CP001715">
    <property type="protein sequence ID" value="ACV35976.1"/>
    <property type="molecule type" value="Genomic_DNA"/>
</dbReference>
<dbReference type="Pfam" id="PF11769">
    <property type="entry name" value="DUF3313"/>
    <property type="match status" value="1"/>
</dbReference>
<reference evidence="2" key="1">
    <citation type="submission" date="2009-08" db="EMBL/GenBank/DDBJ databases">
        <authorList>
            <consortium name="US DOE Joint Genome Institute"/>
            <person name="Lucas S."/>
            <person name="Copeland A."/>
            <person name="Lapidus A."/>
            <person name="Glavina del Rio T."/>
            <person name="Dalin E."/>
            <person name="Tice H."/>
            <person name="Bruce D."/>
            <person name="Barry K."/>
            <person name="Pitluck S."/>
            <person name="Lowry S."/>
            <person name="Larimer F."/>
            <person name="Land M."/>
            <person name="Hauser L."/>
            <person name="Kyrpides N."/>
            <person name="Ivanova N."/>
            <person name="McMahon K.D."/>
            <person name="Hugenholtz P."/>
        </authorList>
    </citation>
    <scope>NUCLEOTIDE SEQUENCE</scope>
    <source>
        <strain evidence="2">UW-1</strain>
    </source>
</reference>
<dbReference type="STRING" id="522306.CAP2UW1_2690"/>
<evidence type="ECO:0008006" key="3">
    <source>
        <dbReference type="Google" id="ProtNLM"/>
    </source>
</evidence>
<dbReference type="KEGG" id="app:CAP2UW1_2690"/>
<reference evidence="2" key="2">
    <citation type="submission" date="2009-09" db="EMBL/GenBank/DDBJ databases">
        <title>Complete sequence of chromosome of Candidatus Accumulibacter phosphatis clade IIA str. UW-1.</title>
        <authorList>
            <consortium name="US DOE Joint Genome Institute"/>
            <person name="Martin H.G."/>
            <person name="Ivanova N."/>
            <person name="Kunin V."/>
            <person name="Warnecke F."/>
            <person name="Barry K."/>
            <person name="He S."/>
            <person name="Salamov A."/>
            <person name="Szeto E."/>
            <person name="Dalin E."/>
            <person name="Pangilinan J.L."/>
            <person name="Lapidus A."/>
            <person name="Lowry S."/>
            <person name="Kyrpides N.C."/>
            <person name="McMahon K.D."/>
            <person name="Hugenholtz P."/>
        </authorList>
    </citation>
    <scope>NUCLEOTIDE SEQUENCE [LARGE SCALE GENOMIC DNA]</scope>
    <source>
        <strain evidence="2">UW-1</strain>
    </source>
</reference>
<name>C7RSS4_ACCRE</name>
<dbReference type="HOGENOM" id="CLU_088489_1_0_4"/>
<protein>
    <recommendedName>
        <fullName evidence="3">Lipoprotein</fullName>
    </recommendedName>
</protein>
<proteinExistence type="predicted"/>
<evidence type="ECO:0000313" key="2">
    <source>
        <dbReference type="EMBL" id="ACV35976.1"/>
    </source>
</evidence>
<feature type="chain" id="PRO_5002982970" description="Lipoprotein" evidence="1">
    <location>
        <begin position="24"/>
        <end position="259"/>
    </location>
</feature>
<feature type="signal peptide" evidence="1">
    <location>
        <begin position="1"/>
        <end position="23"/>
    </location>
</feature>
<dbReference type="InterPro" id="IPR021747">
    <property type="entry name" value="DUF3313"/>
</dbReference>
<evidence type="ECO:0000256" key="1">
    <source>
        <dbReference type="SAM" id="SignalP"/>
    </source>
</evidence>